<reference evidence="1" key="1">
    <citation type="submission" date="2021-11" db="EMBL/GenBank/DDBJ databases">
        <authorList>
            <person name="Schell T."/>
        </authorList>
    </citation>
    <scope>NUCLEOTIDE SEQUENCE</scope>
    <source>
        <strain evidence="1">M5</strain>
    </source>
</reference>
<proteinExistence type="predicted"/>
<protein>
    <submittedName>
        <fullName evidence="1">Uncharacterized protein</fullName>
    </submittedName>
</protein>
<name>A0A8J2WNX0_9CRUS</name>
<keyword evidence="2" id="KW-1185">Reference proteome</keyword>
<gene>
    <name evidence="1" type="ORF">DGAL_LOCUS9181</name>
</gene>
<evidence type="ECO:0000313" key="1">
    <source>
        <dbReference type="EMBL" id="CAH0106033.1"/>
    </source>
</evidence>
<evidence type="ECO:0000313" key="2">
    <source>
        <dbReference type="Proteomes" id="UP000789390"/>
    </source>
</evidence>
<organism evidence="1 2">
    <name type="scientific">Daphnia galeata</name>
    <dbReference type="NCBI Taxonomy" id="27404"/>
    <lineage>
        <taxon>Eukaryota</taxon>
        <taxon>Metazoa</taxon>
        <taxon>Ecdysozoa</taxon>
        <taxon>Arthropoda</taxon>
        <taxon>Crustacea</taxon>
        <taxon>Branchiopoda</taxon>
        <taxon>Diplostraca</taxon>
        <taxon>Cladocera</taxon>
        <taxon>Anomopoda</taxon>
        <taxon>Daphniidae</taxon>
        <taxon>Daphnia</taxon>
    </lineage>
</organism>
<accession>A0A8J2WNX0</accession>
<comment type="caution">
    <text evidence="1">The sequence shown here is derived from an EMBL/GenBank/DDBJ whole genome shotgun (WGS) entry which is preliminary data.</text>
</comment>
<dbReference type="Proteomes" id="UP000789390">
    <property type="component" value="Unassembled WGS sequence"/>
</dbReference>
<dbReference type="EMBL" id="CAKKLH010000212">
    <property type="protein sequence ID" value="CAH0106033.1"/>
    <property type="molecule type" value="Genomic_DNA"/>
</dbReference>
<dbReference type="AlphaFoldDB" id="A0A8J2WNX0"/>
<sequence length="88" mass="9350">MLGLALRFPHWRATSSGSSNLNSPWLPSHAIQAAFDCGSASNSSRNYSKPTVESPELVAIEPGSSPGPLYPLLPIRKQSSVAVELKTS</sequence>